<feature type="domain" description="FAD-binding" evidence="4">
    <location>
        <begin position="3"/>
        <end position="352"/>
    </location>
</feature>
<dbReference type="Gene3D" id="3.50.50.60">
    <property type="entry name" value="FAD/NAD(P)-binding domain"/>
    <property type="match status" value="1"/>
</dbReference>
<accession>A0A345P9J5</accession>
<comment type="cofactor">
    <cofactor evidence="1">
        <name>FAD</name>
        <dbReference type="ChEBI" id="CHEBI:57692"/>
    </cofactor>
</comment>
<dbReference type="OrthoDB" id="8672648at2"/>
<dbReference type="AlphaFoldDB" id="A0A345P9J5"/>
<dbReference type="Pfam" id="PF01494">
    <property type="entry name" value="FAD_binding_3"/>
    <property type="match status" value="1"/>
</dbReference>
<name>A0A345P9J5_9GAMM</name>
<dbReference type="Gene3D" id="3.30.70.2450">
    <property type="match status" value="1"/>
</dbReference>
<organism evidence="5 6">
    <name type="scientific">Aquirhabdus parva</name>
    <dbReference type="NCBI Taxonomy" id="2283318"/>
    <lineage>
        <taxon>Bacteria</taxon>
        <taxon>Pseudomonadati</taxon>
        <taxon>Pseudomonadota</taxon>
        <taxon>Gammaproteobacteria</taxon>
        <taxon>Moraxellales</taxon>
        <taxon>Moraxellaceae</taxon>
        <taxon>Aquirhabdus</taxon>
    </lineage>
</organism>
<dbReference type="EMBL" id="CP031222">
    <property type="protein sequence ID" value="AXI03954.1"/>
    <property type="molecule type" value="Genomic_DNA"/>
</dbReference>
<keyword evidence="3" id="KW-0274">FAD</keyword>
<dbReference type="InterPro" id="IPR002938">
    <property type="entry name" value="FAD-bd"/>
</dbReference>
<dbReference type="GO" id="GO:0016709">
    <property type="term" value="F:oxidoreductase activity, acting on paired donors, with incorporation or reduction of molecular oxygen, NAD(P)H as one donor, and incorporation of one atom of oxygen"/>
    <property type="evidence" value="ECO:0007669"/>
    <property type="project" value="UniProtKB-ARBA"/>
</dbReference>
<evidence type="ECO:0000256" key="2">
    <source>
        <dbReference type="ARBA" id="ARBA00022630"/>
    </source>
</evidence>
<evidence type="ECO:0000313" key="5">
    <source>
        <dbReference type="EMBL" id="AXI03954.1"/>
    </source>
</evidence>
<protein>
    <submittedName>
        <fullName evidence="5">FAD-dependent oxidoreductase</fullName>
    </submittedName>
</protein>
<dbReference type="GO" id="GO:0071949">
    <property type="term" value="F:FAD binding"/>
    <property type="evidence" value="ECO:0007669"/>
    <property type="project" value="InterPro"/>
</dbReference>
<dbReference type="PANTHER" id="PTHR43004">
    <property type="entry name" value="TRK SYSTEM POTASSIUM UPTAKE PROTEIN"/>
    <property type="match status" value="1"/>
</dbReference>
<evidence type="ECO:0000259" key="4">
    <source>
        <dbReference type="Pfam" id="PF01494"/>
    </source>
</evidence>
<keyword evidence="6" id="KW-1185">Reference proteome</keyword>
<dbReference type="InterPro" id="IPR050641">
    <property type="entry name" value="RIFMO-like"/>
</dbReference>
<dbReference type="RefSeq" id="WP_114900062.1">
    <property type="nucleotide sequence ID" value="NZ_CP031222.1"/>
</dbReference>
<sequence length="517" mass="56505">MEEVLIVGAGPTGLTLALWLTKQGVNVRIIDKSTGPGETSRAMAVHARTLELYRQLDLTDAVIAAGHKNPAVNMWVRGKHKAQLSLGDAGADISPYPFVLVYPQDQHERLLVERLSLLGVTVERSVECLAIEDKGDGVSARLRLPDGSEQICTARYLAGCDGARSTIRHALGSDFAGGTYQHVFYVADVEVEGLEPAGELHVAFDKGDFVLLMSYGHGNQYRLIGTVKDERAEHAEKLVFDDVSNDAIRGLGIQITKVNWFSTYHVHHRVASNFREGRVFLLGDAAHVHSPVGGQGMNTGIHDAINLAWKLAAALKAQASGGVDRGVESGLENSLLDSYGIERRAFALRLVNTTDRVFTVVTAESHLADFVKDHIAQLIMNTASKIGSARELMFRLVSQTMMNYHESPLSEGKAGAVQGGDRLPWVALEGSDNYASLSHIGWQVHVYGTVTPEIYAWCELHGVPLHLFDWTEEHDKAGLTEDALYLLRPDTFVALVDPQASTTTLSHYFSSRNYAVS</sequence>
<dbReference type="KEGG" id="mbah:HYN46_14565"/>
<dbReference type="PRINTS" id="PR00420">
    <property type="entry name" value="RNGMNOXGNASE"/>
</dbReference>
<dbReference type="PANTHER" id="PTHR43004:SF19">
    <property type="entry name" value="BINDING MONOOXYGENASE, PUTATIVE (JCVI)-RELATED"/>
    <property type="match status" value="1"/>
</dbReference>
<dbReference type="SUPFAM" id="SSF51905">
    <property type="entry name" value="FAD/NAD(P)-binding domain"/>
    <property type="match status" value="1"/>
</dbReference>
<keyword evidence="2" id="KW-0285">Flavoprotein</keyword>
<dbReference type="InterPro" id="IPR036188">
    <property type="entry name" value="FAD/NAD-bd_sf"/>
</dbReference>
<proteinExistence type="predicted"/>
<evidence type="ECO:0000313" key="6">
    <source>
        <dbReference type="Proteomes" id="UP000253940"/>
    </source>
</evidence>
<evidence type="ECO:0000256" key="1">
    <source>
        <dbReference type="ARBA" id="ARBA00001974"/>
    </source>
</evidence>
<dbReference type="Proteomes" id="UP000253940">
    <property type="component" value="Chromosome"/>
</dbReference>
<evidence type="ECO:0000256" key="3">
    <source>
        <dbReference type="ARBA" id="ARBA00022827"/>
    </source>
</evidence>
<gene>
    <name evidence="5" type="ORF">HYN46_14565</name>
</gene>
<reference evidence="5 6" key="1">
    <citation type="submission" date="2018-07" db="EMBL/GenBank/DDBJ databases">
        <title>Genome sequencing of Moraxellaceae gen. HYN0046.</title>
        <authorList>
            <person name="Kim M."/>
            <person name="Yi H."/>
        </authorList>
    </citation>
    <scope>NUCLEOTIDE SEQUENCE [LARGE SCALE GENOMIC DNA]</scope>
    <source>
        <strain evidence="5 6">HYN0046</strain>
    </source>
</reference>